<dbReference type="RefSeq" id="WP_312895716.1">
    <property type="nucleotide sequence ID" value="NZ_BAAAXX010000034.1"/>
</dbReference>
<dbReference type="InterPro" id="IPR027417">
    <property type="entry name" value="P-loop_NTPase"/>
</dbReference>
<protein>
    <submittedName>
        <fullName evidence="1">Putative kinase</fullName>
    </submittedName>
</protein>
<keyword evidence="1" id="KW-0418">Kinase</keyword>
<dbReference type="Gene3D" id="3.40.50.300">
    <property type="entry name" value="P-loop containing nucleotide triphosphate hydrolases"/>
    <property type="match status" value="1"/>
</dbReference>
<dbReference type="GeneID" id="95391488"/>
<dbReference type="AlphaFoldDB" id="A0A7W5V545"/>
<proteinExistence type="predicted"/>
<dbReference type="SUPFAM" id="SSF52540">
    <property type="entry name" value="P-loop containing nucleoside triphosphate hydrolases"/>
    <property type="match status" value="1"/>
</dbReference>
<keyword evidence="2" id="KW-1185">Reference proteome</keyword>
<evidence type="ECO:0000313" key="1">
    <source>
        <dbReference type="EMBL" id="MBB3729299.1"/>
    </source>
</evidence>
<gene>
    <name evidence="1" type="ORF">FHR33_005159</name>
</gene>
<reference evidence="1 2" key="1">
    <citation type="submission" date="2020-08" db="EMBL/GenBank/DDBJ databases">
        <title>Sequencing the genomes of 1000 actinobacteria strains.</title>
        <authorList>
            <person name="Klenk H.-P."/>
        </authorList>
    </citation>
    <scope>NUCLEOTIDE SEQUENCE [LARGE SCALE GENOMIC DNA]</scope>
    <source>
        <strain evidence="1 2">DSM 44320</strain>
    </source>
</reference>
<dbReference type="GO" id="GO:0016301">
    <property type="term" value="F:kinase activity"/>
    <property type="evidence" value="ECO:0007669"/>
    <property type="project" value="UniProtKB-KW"/>
</dbReference>
<dbReference type="Proteomes" id="UP000579945">
    <property type="component" value="Unassembled WGS sequence"/>
</dbReference>
<sequence>MSPQLIVLRGNSGSGKTSVALALRAAYGRRGLAVIAQDTVRRDILREPDVQDGVNIGLIDTMTRYALEHGHHVVLEGILFANRYGPMLRALRHDYAGRSAFFYLDVPFEETVRRHATRPQRTQFTAEQMREWYIERDLLPGGCETVIGQDSSLEETVRLMLSRTRLGEAPATS</sequence>
<accession>A0A7W5V545</accession>
<dbReference type="EMBL" id="JACIBV010000001">
    <property type="protein sequence ID" value="MBB3729299.1"/>
    <property type="molecule type" value="Genomic_DNA"/>
</dbReference>
<organism evidence="1 2">
    <name type="scientific">Nonomuraea dietziae</name>
    <dbReference type="NCBI Taxonomy" id="65515"/>
    <lineage>
        <taxon>Bacteria</taxon>
        <taxon>Bacillati</taxon>
        <taxon>Actinomycetota</taxon>
        <taxon>Actinomycetes</taxon>
        <taxon>Streptosporangiales</taxon>
        <taxon>Streptosporangiaceae</taxon>
        <taxon>Nonomuraea</taxon>
    </lineage>
</organism>
<dbReference type="Pfam" id="PF13671">
    <property type="entry name" value="AAA_33"/>
    <property type="match status" value="1"/>
</dbReference>
<evidence type="ECO:0000313" key="2">
    <source>
        <dbReference type="Proteomes" id="UP000579945"/>
    </source>
</evidence>
<comment type="caution">
    <text evidence="1">The sequence shown here is derived from an EMBL/GenBank/DDBJ whole genome shotgun (WGS) entry which is preliminary data.</text>
</comment>
<name>A0A7W5V545_9ACTN</name>
<keyword evidence="1" id="KW-0808">Transferase</keyword>